<keyword evidence="2" id="KW-1185">Reference proteome</keyword>
<evidence type="ECO:0000313" key="2">
    <source>
        <dbReference type="Proteomes" id="UP001396334"/>
    </source>
</evidence>
<dbReference type="Proteomes" id="UP001396334">
    <property type="component" value="Unassembled WGS sequence"/>
</dbReference>
<evidence type="ECO:0000313" key="1">
    <source>
        <dbReference type="EMBL" id="KAK8991778.1"/>
    </source>
</evidence>
<name>A0ABR2PTJ5_9ROSI</name>
<comment type="caution">
    <text evidence="1">The sequence shown here is derived from an EMBL/GenBank/DDBJ whole genome shotgun (WGS) entry which is preliminary data.</text>
</comment>
<organism evidence="1 2">
    <name type="scientific">Hibiscus sabdariffa</name>
    <name type="common">roselle</name>
    <dbReference type="NCBI Taxonomy" id="183260"/>
    <lineage>
        <taxon>Eukaryota</taxon>
        <taxon>Viridiplantae</taxon>
        <taxon>Streptophyta</taxon>
        <taxon>Embryophyta</taxon>
        <taxon>Tracheophyta</taxon>
        <taxon>Spermatophyta</taxon>
        <taxon>Magnoliopsida</taxon>
        <taxon>eudicotyledons</taxon>
        <taxon>Gunneridae</taxon>
        <taxon>Pentapetalae</taxon>
        <taxon>rosids</taxon>
        <taxon>malvids</taxon>
        <taxon>Malvales</taxon>
        <taxon>Malvaceae</taxon>
        <taxon>Malvoideae</taxon>
        <taxon>Hibiscus</taxon>
    </lineage>
</organism>
<proteinExistence type="predicted"/>
<reference evidence="1 2" key="1">
    <citation type="journal article" date="2024" name="G3 (Bethesda)">
        <title>Genome assembly of Hibiscus sabdariffa L. provides insights into metabolisms of medicinal natural products.</title>
        <authorList>
            <person name="Kim T."/>
        </authorList>
    </citation>
    <scope>NUCLEOTIDE SEQUENCE [LARGE SCALE GENOMIC DNA]</scope>
    <source>
        <strain evidence="1">TK-2024</strain>
        <tissue evidence="1">Old leaves</tissue>
    </source>
</reference>
<gene>
    <name evidence="1" type="ORF">V6N11_062771</name>
</gene>
<accession>A0ABR2PTJ5</accession>
<protein>
    <submittedName>
        <fullName evidence="1">Uncharacterized protein</fullName>
    </submittedName>
</protein>
<sequence length="112" mass="12435">MGSIAEKIFERSSIIMVSLRQEVSLFFLLSGLLFLPFPFRDFDYTSQVHAHKETCSQELQVERLVAPGSVGAKCAIRNCIKLAKSLGPPPSIDDWGIIPSIEQLGLESEKAR</sequence>
<dbReference type="EMBL" id="JBBPBN010000052">
    <property type="protein sequence ID" value="KAK8991778.1"/>
    <property type="molecule type" value="Genomic_DNA"/>
</dbReference>